<sequence length="169" mass="19828">MQKEVCKDGSAHLCTYIYKFYSPKTKLFYIVRCEYHKEEVFAVKFYCKRDRHDDYKYSKLVNRGDVGNILVTCLKVIPILLQDYPIASFCFVGASRMDSGRAEGMNSNIRFRVYSQIAQNMIGKVIFTHYLNSEISGYLLLNNKWEDKEGHKEAILKMFANTYREINLI</sequence>
<accession>A0A2W5GRP9</accession>
<dbReference type="Proteomes" id="UP000249645">
    <property type="component" value="Unassembled WGS sequence"/>
</dbReference>
<dbReference type="EMBL" id="QFOI01000302">
    <property type="protein sequence ID" value="PZP44679.1"/>
    <property type="molecule type" value="Genomic_DNA"/>
</dbReference>
<proteinExistence type="predicted"/>
<comment type="caution">
    <text evidence="1">The sequence shown here is derived from an EMBL/GenBank/DDBJ whole genome shotgun (WGS) entry which is preliminary data.</text>
</comment>
<reference evidence="1 2" key="1">
    <citation type="submission" date="2017-11" db="EMBL/GenBank/DDBJ databases">
        <title>Infants hospitalized years apart are colonized by the same room-sourced microbial strains.</title>
        <authorList>
            <person name="Brooks B."/>
            <person name="Olm M.R."/>
            <person name="Firek B.A."/>
            <person name="Baker R."/>
            <person name="Thomas B.C."/>
            <person name="Morowitz M.J."/>
            <person name="Banfield J.F."/>
        </authorList>
    </citation>
    <scope>NUCLEOTIDE SEQUENCE [LARGE SCALE GENOMIC DNA]</scope>
    <source>
        <strain evidence="1">S2_009_000_R2_76</strain>
    </source>
</reference>
<name>A0A2W5GRP9_9SPHI</name>
<evidence type="ECO:0000313" key="1">
    <source>
        <dbReference type="EMBL" id="PZP44679.1"/>
    </source>
</evidence>
<dbReference type="AlphaFoldDB" id="A0A2W5GRP9"/>
<organism evidence="1 2">
    <name type="scientific">Pseudopedobacter saltans</name>
    <dbReference type="NCBI Taxonomy" id="151895"/>
    <lineage>
        <taxon>Bacteria</taxon>
        <taxon>Pseudomonadati</taxon>
        <taxon>Bacteroidota</taxon>
        <taxon>Sphingobacteriia</taxon>
        <taxon>Sphingobacteriales</taxon>
        <taxon>Sphingobacteriaceae</taxon>
        <taxon>Pseudopedobacter</taxon>
    </lineage>
</organism>
<protein>
    <submittedName>
        <fullName evidence="1">Uncharacterized protein</fullName>
    </submittedName>
</protein>
<gene>
    <name evidence="1" type="ORF">DI598_14175</name>
</gene>
<evidence type="ECO:0000313" key="2">
    <source>
        <dbReference type="Proteomes" id="UP000249645"/>
    </source>
</evidence>